<dbReference type="InterPro" id="IPR011856">
    <property type="entry name" value="tRNA_endonuc-like_dom_sf"/>
</dbReference>
<dbReference type="Gene3D" id="3.40.1350.10">
    <property type="match status" value="1"/>
</dbReference>
<keyword evidence="3" id="KW-0540">Nuclease</keyword>
<dbReference type="PANTHER" id="PTHR30015">
    <property type="entry name" value="MRR RESTRICTION SYSTEM PROTEIN"/>
    <property type="match status" value="1"/>
</dbReference>
<dbReference type="Proteomes" id="UP000612282">
    <property type="component" value="Unassembled WGS sequence"/>
</dbReference>
<dbReference type="InterPro" id="IPR011335">
    <property type="entry name" value="Restrct_endonuc-II-like"/>
</dbReference>
<reference evidence="3 4" key="1">
    <citation type="submission" date="2021-01" db="EMBL/GenBank/DDBJ databases">
        <title>Whole genome shotgun sequence of Actinoplanes couchii NBRC 106145.</title>
        <authorList>
            <person name="Komaki H."/>
            <person name="Tamura T."/>
        </authorList>
    </citation>
    <scope>NUCLEOTIDE SEQUENCE [LARGE SCALE GENOMIC DNA]</scope>
    <source>
        <strain evidence="3 4">NBRC 106145</strain>
    </source>
</reference>
<comment type="caution">
    <text evidence="3">The sequence shown here is derived from an EMBL/GenBank/DDBJ whole genome shotgun (WGS) entry which is preliminary data.</text>
</comment>
<dbReference type="GO" id="GO:0004519">
    <property type="term" value="F:endonuclease activity"/>
    <property type="evidence" value="ECO:0007669"/>
    <property type="project" value="UniProtKB-KW"/>
</dbReference>
<dbReference type="SUPFAM" id="SSF52980">
    <property type="entry name" value="Restriction endonuclease-like"/>
    <property type="match status" value="1"/>
</dbReference>
<keyword evidence="3" id="KW-0378">Hydrolase</keyword>
<evidence type="ECO:0000256" key="1">
    <source>
        <dbReference type="SAM" id="MobiDB-lite"/>
    </source>
</evidence>
<feature type="region of interest" description="Disordered" evidence="1">
    <location>
        <begin position="314"/>
        <end position="345"/>
    </location>
</feature>
<keyword evidence="3" id="KW-0255">Endonuclease</keyword>
<dbReference type="PANTHER" id="PTHR30015:SF7">
    <property type="entry name" value="TYPE IV METHYL-DIRECTED RESTRICTION ENZYME ECOKMRR"/>
    <property type="match status" value="1"/>
</dbReference>
<gene>
    <name evidence="3" type="ORF">Aco03nite_094320</name>
</gene>
<evidence type="ECO:0000313" key="4">
    <source>
        <dbReference type="Proteomes" id="UP000612282"/>
    </source>
</evidence>
<evidence type="ECO:0000313" key="3">
    <source>
        <dbReference type="EMBL" id="GID61028.1"/>
    </source>
</evidence>
<feature type="domain" description="Restriction endonuclease type IV Mrr" evidence="2">
    <location>
        <begin position="344"/>
        <end position="457"/>
    </location>
</feature>
<dbReference type="Pfam" id="PF04471">
    <property type="entry name" value="Mrr_cat"/>
    <property type="match status" value="1"/>
</dbReference>
<protein>
    <submittedName>
        <fullName evidence="3">Restriction endonuclease</fullName>
    </submittedName>
</protein>
<dbReference type="InterPro" id="IPR007560">
    <property type="entry name" value="Restrct_endonuc_IV_Mrr"/>
</dbReference>
<name>A0ABQ3XR99_9ACTN</name>
<dbReference type="InterPro" id="IPR052906">
    <property type="entry name" value="Type_IV_Methyl-Rstrct_Enzyme"/>
</dbReference>
<accession>A0ABQ3XR99</accession>
<dbReference type="RefSeq" id="WP_203808592.1">
    <property type="nucleotide sequence ID" value="NZ_BAAAQE010000047.1"/>
</dbReference>
<proteinExistence type="predicted"/>
<keyword evidence="4" id="KW-1185">Reference proteome</keyword>
<evidence type="ECO:0000259" key="2">
    <source>
        <dbReference type="Pfam" id="PF04471"/>
    </source>
</evidence>
<organism evidence="3 4">
    <name type="scientific">Actinoplanes couchii</name>
    <dbReference type="NCBI Taxonomy" id="403638"/>
    <lineage>
        <taxon>Bacteria</taxon>
        <taxon>Bacillati</taxon>
        <taxon>Actinomycetota</taxon>
        <taxon>Actinomycetes</taxon>
        <taxon>Micromonosporales</taxon>
        <taxon>Micromonosporaceae</taxon>
        <taxon>Actinoplanes</taxon>
    </lineage>
</organism>
<dbReference type="EMBL" id="BOMG01000117">
    <property type="protein sequence ID" value="GID61028.1"/>
    <property type="molecule type" value="Genomic_DNA"/>
</dbReference>
<sequence>MAAYQSMREAEASRQTAELECRCAMLRRVLADGIALPPLHPAQLRAAAPMVPFDPGALAHPVLMPDPGRYQVPPLSGVQSLRPAARREHADLVARARDRYEHDWRTAQAAEAERLRQVADLHQRHQAWLSAVREQTEQRNAWVDALPQRLRAGETDAVGEYFTAVLSIGAGWPAEFPRGVVAEWDGDTRQLIVEWQLPGFETVPEATRIRYVKSSDEYKPIAMPVGQRAGLYREALCQSALRVIAEVFRVDHLGQVASVVFNGYVIAGDPATGQDTERFLITTMVRREDLDGVRLGEVDAVACLRHLRAQVSARPERLDQVRPGRRVRPGTDPAGPDPDGGPDLHEMAPERFEHLVGDLFRSRGLQVVNTAGSGDGGVDVEARDPDPITGGLIVIQVKRYRATVAPSVVRDLYGVVQHRGAIKGILVTTSGFGPGTYEFAEGKPLTLINGTELADLLARAGIAQ</sequence>